<feature type="active site" evidence="3">
    <location>
        <position position="275"/>
    </location>
</feature>
<dbReference type="PANTHER" id="PTHR11699">
    <property type="entry name" value="ALDEHYDE DEHYDROGENASE-RELATED"/>
    <property type="match status" value="1"/>
</dbReference>
<keyword evidence="7" id="KW-1185">Reference proteome</keyword>
<evidence type="ECO:0000256" key="2">
    <source>
        <dbReference type="ARBA" id="ARBA00023002"/>
    </source>
</evidence>
<dbReference type="PROSITE" id="PS00070">
    <property type="entry name" value="ALDEHYDE_DEHYDR_CYS"/>
    <property type="match status" value="1"/>
</dbReference>
<evidence type="ECO:0000259" key="5">
    <source>
        <dbReference type="Pfam" id="PF00171"/>
    </source>
</evidence>
<dbReference type="OrthoDB" id="310895at2759"/>
<evidence type="ECO:0000256" key="4">
    <source>
        <dbReference type="RuleBase" id="RU003345"/>
    </source>
</evidence>
<accession>A0A7M5V9S5</accession>
<dbReference type="InterPro" id="IPR016161">
    <property type="entry name" value="Ald_DH/histidinol_DH"/>
</dbReference>
<proteinExistence type="inferred from homology"/>
<dbReference type="EnsemblMetazoa" id="CLYHEMT008558.1">
    <property type="protein sequence ID" value="CLYHEMP008558.1"/>
    <property type="gene ID" value="CLYHEMG008558"/>
</dbReference>
<dbReference type="FunFam" id="3.40.309.10:FF:000012">
    <property type="entry name" value="Betaine aldehyde dehydrogenase"/>
    <property type="match status" value="1"/>
</dbReference>
<dbReference type="SUPFAM" id="SSF53720">
    <property type="entry name" value="ALDH-like"/>
    <property type="match status" value="1"/>
</dbReference>
<feature type="domain" description="Aldehyde dehydrogenase" evidence="5">
    <location>
        <begin position="47"/>
        <end position="505"/>
    </location>
</feature>
<dbReference type="PROSITE" id="PS00687">
    <property type="entry name" value="ALDEHYDE_DEHYDR_GLU"/>
    <property type="match status" value="1"/>
</dbReference>
<dbReference type="GO" id="GO:0016620">
    <property type="term" value="F:oxidoreductase activity, acting on the aldehyde or oxo group of donors, NAD or NADP as acceptor"/>
    <property type="evidence" value="ECO:0007669"/>
    <property type="project" value="InterPro"/>
</dbReference>
<dbReference type="AlphaFoldDB" id="A0A7M5V9S5"/>
<dbReference type="InterPro" id="IPR016163">
    <property type="entry name" value="Ald_DH_C"/>
</dbReference>
<dbReference type="FunFam" id="3.40.605.10:FF:000007">
    <property type="entry name" value="NAD/NADP-dependent betaine aldehyde dehydrogenase"/>
    <property type="match status" value="1"/>
</dbReference>
<comment type="similarity">
    <text evidence="1 4">Belongs to the aldehyde dehydrogenase family.</text>
</comment>
<dbReference type="InterPro" id="IPR016160">
    <property type="entry name" value="Ald_DH_CS_CYS"/>
</dbReference>
<dbReference type="InterPro" id="IPR016162">
    <property type="entry name" value="Ald_DH_N"/>
</dbReference>
<dbReference type="Pfam" id="PF00171">
    <property type="entry name" value="Aldedh"/>
    <property type="match status" value="1"/>
</dbReference>
<dbReference type="Proteomes" id="UP000594262">
    <property type="component" value="Unplaced"/>
</dbReference>
<organism evidence="6 7">
    <name type="scientific">Clytia hemisphaerica</name>
    <dbReference type="NCBI Taxonomy" id="252671"/>
    <lineage>
        <taxon>Eukaryota</taxon>
        <taxon>Metazoa</taxon>
        <taxon>Cnidaria</taxon>
        <taxon>Hydrozoa</taxon>
        <taxon>Hydroidolina</taxon>
        <taxon>Leptothecata</taxon>
        <taxon>Obeliida</taxon>
        <taxon>Clytiidae</taxon>
        <taxon>Clytia</taxon>
    </lineage>
</organism>
<name>A0A7M5V9S5_9CNID</name>
<dbReference type="NCBIfam" id="NF009725">
    <property type="entry name" value="PRK13252.1"/>
    <property type="match status" value="1"/>
</dbReference>
<reference evidence="6" key="1">
    <citation type="submission" date="2021-01" db="UniProtKB">
        <authorList>
            <consortium name="EnsemblMetazoa"/>
        </authorList>
    </citation>
    <scope>IDENTIFICATION</scope>
</reference>
<evidence type="ECO:0000313" key="6">
    <source>
        <dbReference type="EnsemblMetazoa" id="CLYHEMP008558.1"/>
    </source>
</evidence>
<sequence length="516" mass="55891">MISLNLAKRIPQISASKMALRSSSNFKGFVETQNFINGERCKPITSTNTYENLNPAYGTSVGKFGLSNKDDVNKAVQSSLEAYKKWKDTTSSERSAILRKAALILDQNKDDLAVMETIDTGKTITESGYDVDSVVEALNYFASLSYNLNGEQIPVSPKVLSYTVREPLGVCAGIGAWNFPISNIAWKTLPALICGNTFVYKPSPFTPSTSTAFAEIMSMAGLPAGVLNVVQGEGDVGAALCDHADVAKVSFTGSIATGSKVMAACAPSIKKITLEMGGKSPLIIFDDADLDNAVQGALMANYVTQGEVCSNAARVYVHEDIFDEFLKKTEHAVRNLKIGDTMDKSATIGALISQEHYDKVSGFIERAKKEGAHVVCGGEKVDFGAGSSNNNGYYLSPCLMDNCTDDMEIIREEHFGPVMCLLKFRDESDVIKRANNTNTGLSGGVFSKDISRAHRVIRKLNAGACYINTYNMYPIQIPFGGHKRSGFGSENSTTVLNHYTQLKSVYVELGDVDTIF</sequence>
<keyword evidence="2 4" id="KW-0560">Oxidoreductase</keyword>
<dbReference type="GeneID" id="136804959"/>
<evidence type="ECO:0000313" key="7">
    <source>
        <dbReference type="Proteomes" id="UP000594262"/>
    </source>
</evidence>
<dbReference type="Gene3D" id="3.40.309.10">
    <property type="entry name" value="Aldehyde Dehydrogenase, Chain A, domain 2"/>
    <property type="match status" value="1"/>
</dbReference>
<evidence type="ECO:0000256" key="1">
    <source>
        <dbReference type="ARBA" id="ARBA00009986"/>
    </source>
</evidence>
<evidence type="ECO:0000256" key="3">
    <source>
        <dbReference type="PROSITE-ProRule" id="PRU10007"/>
    </source>
</evidence>
<dbReference type="Gene3D" id="3.40.605.10">
    <property type="entry name" value="Aldehyde Dehydrogenase, Chain A, domain 1"/>
    <property type="match status" value="1"/>
</dbReference>
<dbReference type="InterPro" id="IPR029510">
    <property type="entry name" value="Ald_DH_CS_GLU"/>
</dbReference>
<dbReference type="RefSeq" id="XP_066917592.1">
    <property type="nucleotide sequence ID" value="XM_067061491.1"/>
</dbReference>
<protein>
    <recommendedName>
        <fullName evidence="5">Aldehyde dehydrogenase domain-containing protein</fullName>
    </recommendedName>
</protein>
<dbReference type="InterPro" id="IPR015590">
    <property type="entry name" value="Aldehyde_DH_dom"/>
</dbReference>